<dbReference type="InterPro" id="IPR025857">
    <property type="entry name" value="MacB_PCD"/>
</dbReference>
<protein>
    <submittedName>
        <fullName evidence="9">ABC transporter permease</fullName>
    </submittedName>
</protein>
<dbReference type="EMBL" id="JANDBC010000001">
    <property type="protein sequence ID" value="MCP9291781.1"/>
    <property type="molecule type" value="Genomic_DNA"/>
</dbReference>
<evidence type="ECO:0000256" key="1">
    <source>
        <dbReference type="ARBA" id="ARBA00004651"/>
    </source>
</evidence>
<evidence type="ECO:0000256" key="6">
    <source>
        <dbReference type="SAM" id="Phobius"/>
    </source>
</evidence>
<dbReference type="AlphaFoldDB" id="A0A9X2L3Q9"/>
<dbReference type="GO" id="GO:0022857">
    <property type="term" value="F:transmembrane transporter activity"/>
    <property type="evidence" value="ECO:0007669"/>
    <property type="project" value="TreeGrafter"/>
</dbReference>
<feature type="transmembrane region" description="Helical" evidence="6">
    <location>
        <begin position="284"/>
        <end position="310"/>
    </location>
</feature>
<evidence type="ECO:0000256" key="4">
    <source>
        <dbReference type="ARBA" id="ARBA00022989"/>
    </source>
</evidence>
<dbReference type="InterPro" id="IPR050250">
    <property type="entry name" value="Macrolide_Exporter_MacB"/>
</dbReference>
<feature type="domain" description="MacB-like periplasmic core" evidence="8">
    <location>
        <begin position="20"/>
        <end position="232"/>
    </location>
</feature>
<organism evidence="9 10">
    <name type="scientific">Gracilimonas sediminicola</name>
    <dbReference type="NCBI Taxonomy" id="2952158"/>
    <lineage>
        <taxon>Bacteria</taxon>
        <taxon>Pseudomonadati</taxon>
        <taxon>Balneolota</taxon>
        <taxon>Balneolia</taxon>
        <taxon>Balneolales</taxon>
        <taxon>Balneolaceae</taxon>
        <taxon>Gracilimonas</taxon>
    </lineage>
</organism>
<feature type="transmembrane region" description="Helical" evidence="6">
    <location>
        <begin position="379"/>
        <end position="402"/>
    </location>
</feature>
<evidence type="ECO:0000259" key="7">
    <source>
        <dbReference type="Pfam" id="PF02687"/>
    </source>
</evidence>
<keyword evidence="3 6" id="KW-0812">Transmembrane</keyword>
<dbReference type="GO" id="GO:0005886">
    <property type="term" value="C:plasma membrane"/>
    <property type="evidence" value="ECO:0007669"/>
    <property type="project" value="UniProtKB-SubCell"/>
</dbReference>
<dbReference type="InterPro" id="IPR003838">
    <property type="entry name" value="ABC3_permease_C"/>
</dbReference>
<dbReference type="Proteomes" id="UP001139125">
    <property type="component" value="Unassembled WGS sequence"/>
</dbReference>
<keyword evidence="5 6" id="KW-0472">Membrane</keyword>
<name>A0A9X2L3Q9_9BACT</name>
<accession>A0A9X2L3Q9</accession>
<feature type="transmembrane region" description="Helical" evidence="6">
    <location>
        <begin position="765"/>
        <end position="786"/>
    </location>
</feature>
<evidence type="ECO:0000256" key="5">
    <source>
        <dbReference type="ARBA" id="ARBA00023136"/>
    </source>
</evidence>
<evidence type="ECO:0000313" key="9">
    <source>
        <dbReference type="EMBL" id="MCP9291781.1"/>
    </source>
</evidence>
<proteinExistence type="predicted"/>
<dbReference type="PROSITE" id="PS51257">
    <property type="entry name" value="PROKAR_LIPOPROTEIN"/>
    <property type="match status" value="1"/>
</dbReference>
<feature type="transmembrane region" description="Helical" evidence="6">
    <location>
        <begin position="686"/>
        <end position="706"/>
    </location>
</feature>
<feature type="transmembrane region" description="Helical" evidence="6">
    <location>
        <begin position="331"/>
        <end position="359"/>
    </location>
</feature>
<keyword evidence="10" id="KW-1185">Reference proteome</keyword>
<dbReference type="PANTHER" id="PTHR30572:SF18">
    <property type="entry name" value="ABC-TYPE MACROLIDE FAMILY EXPORT SYSTEM PERMEASE COMPONENT 2"/>
    <property type="match status" value="1"/>
</dbReference>
<feature type="transmembrane region" description="Helical" evidence="6">
    <location>
        <begin position="727"/>
        <end position="753"/>
    </location>
</feature>
<comment type="caution">
    <text evidence="9">The sequence shown here is derived from an EMBL/GenBank/DDBJ whole genome shotgun (WGS) entry which is preliminary data.</text>
</comment>
<feature type="transmembrane region" description="Helical" evidence="6">
    <location>
        <begin position="429"/>
        <end position="448"/>
    </location>
</feature>
<feature type="domain" description="ABC3 transporter permease C-terminal" evidence="7">
    <location>
        <begin position="291"/>
        <end position="405"/>
    </location>
</feature>
<feature type="domain" description="ABC3 transporter permease C-terminal" evidence="7">
    <location>
        <begin position="685"/>
        <end position="797"/>
    </location>
</feature>
<comment type="subcellular location">
    <subcellularLocation>
        <location evidence="1">Cell membrane</location>
        <topology evidence="1">Multi-pass membrane protein</topology>
    </subcellularLocation>
</comment>
<dbReference type="PANTHER" id="PTHR30572">
    <property type="entry name" value="MEMBRANE COMPONENT OF TRANSPORTER-RELATED"/>
    <property type="match status" value="1"/>
</dbReference>
<dbReference type="Pfam" id="PF12704">
    <property type="entry name" value="MacB_PCD"/>
    <property type="match status" value="2"/>
</dbReference>
<gene>
    <name evidence="9" type="ORF">NM125_09370</name>
</gene>
<evidence type="ECO:0000256" key="3">
    <source>
        <dbReference type="ARBA" id="ARBA00022692"/>
    </source>
</evidence>
<evidence type="ECO:0000313" key="10">
    <source>
        <dbReference type="Proteomes" id="UP001139125"/>
    </source>
</evidence>
<reference evidence="9" key="1">
    <citation type="submission" date="2022-06" db="EMBL/GenBank/DDBJ databases">
        <title>Gracilimonas sp. CAU 1638 isolated from sea sediment.</title>
        <authorList>
            <person name="Kim W."/>
        </authorList>
    </citation>
    <scope>NUCLEOTIDE SEQUENCE</scope>
    <source>
        <strain evidence="9">CAU 1638</strain>
    </source>
</reference>
<dbReference type="Pfam" id="PF02687">
    <property type="entry name" value="FtsX"/>
    <property type="match status" value="2"/>
</dbReference>
<dbReference type="RefSeq" id="WP_255134643.1">
    <property type="nucleotide sequence ID" value="NZ_JANDBC010000001.1"/>
</dbReference>
<evidence type="ECO:0000256" key="2">
    <source>
        <dbReference type="ARBA" id="ARBA00022475"/>
    </source>
</evidence>
<evidence type="ECO:0000259" key="8">
    <source>
        <dbReference type="Pfam" id="PF12704"/>
    </source>
</evidence>
<sequence length="805" mass="90571">MLKNYFKIALRNLFKNRLYSVVNILGLAVGVGCVLLITVYVIHELSFDKFHSNYDKLFRVTESIQADGSIDTYATTYPALAHALGDEFPSIEKITHIYPSSGLISGPDNTSYQEDGIVFADSTFFEMFSFDFIKGNPATALDQPLTMVVTETIASKFFGDENPVGKSLRLKDSRNTFDFEITGITKNPPSNSHIQYDYVISFESLRQLRPWEYNSRYHPPMYTYVQLSNASSEPLLESHFSDFEEKYYGNDFAESSSFELQPVSEIHLYSNLQNELSANFDITYIYIFAGIGLFILIIACINFMNLATARSAKRGMEVGMRKTMGAQRTQLVGQFLGEAIIMTLLGFGLSLILVEAVFPFFNDLTGYQLSLSYLASWEVILPIAGSVIGIGILAGSYPAFYLSSFKPIQTLKGKRVTEKSSITSFRKGLVVFQFCISTALIFSTIIITQQLDYIQNKKLGFEKEQVMIMPIRETANQFNVATLKEEIQRIPGVQSASAASGLPGIKSGIHGFMVTPEDNPADSTVMQTLTVDFDYLKTLGLNLVQGRDFSEAFSTDENQAFIINETAAKRLGWNENPLDKELTLSFYTTNLVRKKGKVIGVVEDFQYNSLHNKIDPVIIHVFKRTFYHDYLSVKLASDNIRDITANIEEEWSAFNPERPFEYFFLDATFDSMYRSEEKLSTIFKSFAFIAILIACLGLLGLASYSIQQRVKEIGIRKVLGAQIGDIILLLGKDFTLLIIFAQILALPLVYIFMNRWLTNFSDQTTVSLWVFMLCAVAVLIVSWFTIGVQSVKAALKNPVKSLRSE</sequence>
<keyword evidence="2" id="KW-1003">Cell membrane</keyword>
<feature type="transmembrane region" description="Helical" evidence="6">
    <location>
        <begin position="21"/>
        <end position="42"/>
    </location>
</feature>
<feature type="domain" description="MacB-like periplasmic core" evidence="8">
    <location>
        <begin position="464"/>
        <end position="639"/>
    </location>
</feature>
<keyword evidence="4 6" id="KW-1133">Transmembrane helix</keyword>